<organism evidence="2 3">
    <name type="scientific">Desulfovibrio piger</name>
    <dbReference type="NCBI Taxonomy" id="901"/>
    <lineage>
        <taxon>Bacteria</taxon>
        <taxon>Pseudomonadati</taxon>
        <taxon>Thermodesulfobacteriota</taxon>
        <taxon>Desulfovibrionia</taxon>
        <taxon>Desulfovibrionales</taxon>
        <taxon>Desulfovibrionaceae</taxon>
        <taxon>Desulfovibrio</taxon>
    </lineage>
</organism>
<evidence type="ECO:0000256" key="1">
    <source>
        <dbReference type="SAM" id="SignalP"/>
    </source>
</evidence>
<protein>
    <recommendedName>
        <fullName evidence="4">DUF1570 domain-containing protein</fullName>
    </recommendedName>
</protein>
<dbReference type="RefSeq" id="WP_168935952.1">
    <property type="nucleotide sequence ID" value="NZ_CAMDEI010000084.1"/>
</dbReference>
<proteinExistence type="predicted"/>
<evidence type="ECO:0000313" key="3">
    <source>
        <dbReference type="Proteomes" id="UP000522333"/>
    </source>
</evidence>
<sequence>MKKTWLVPCCALGMLLYAGTAHAAFWQILRDTPVRADATVGAKVLGTAKKGWIVSDMTGDGSSPQWIRMVEFQTKSGEGMAYAHFLYKVPDAYISAADVVQVADGDGTPLQQAGAASTATAVAAQGVRVERMVAPQVTAMACNGAVDEAALKTALDAWIEACNAVLGRLESMAPDEAARGMLAWTDEAPFDPASIGDMDKSMEALLGRWMSARYGHPQTPLGADDQKVLALLAAYGLVPQMAEGITFFAADVSALRKRVSFEPPVAAYSDYMSLRDSQPSVLFTDGGCRYPVKEMGTWAVQWERYLNTVPADSVYFKEGKKRYLEFMTHILFSDLPNTPAFPRYNKNRMEKTWMAALQSVALENPGTQTSTLITEFLGKIKANDNRLSAAYGEALWNKMRSPSFPRTK</sequence>
<evidence type="ECO:0008006" key="4">
    <source>
        <dbReference type="Google" id="ProtNLM"/>
    </source>
</evidence>
<reference evidence="2 3" key="1">
    <citation type="submission" date="2020-04" db="EMBL/GenBank/DDBJ databases">
        <authorList>
            <person name="Hitch T.C.A."/>
            <person name="Wylensek D."/>
            <person name="Clavel T."/>
        </authorList>
    </citation>
    <scope>NUCLEOTIDE SEQUENCE [LARGE SCALE GENOMIC DNA]</scope>
    <source>
        <strain evidence="2 3">PG-251-APC-1</strain>
    </source>
</reference>
<evidence type="ECO:0000313" key="2">
    <source>
        <dbReference type="EMBL" id="NME52618.1"/>
    </source>
</evidence>
<feature type="chain" id="PRO_5032791490" description="DUF1570 domain-containing protein" evidence="1">
    <location>
        <begin position="24"/>
        <end position="408"/>
    </location>
</feature>
<keyword evidence="1" id="KW-0732">Signal</keyword>
<accession>A0A848CE72</accession>
<gene>
    <name evidence="2" type="ORF">HF854_08830</name>
</gene>
<comment type="caution">
    <text evidence="2">The sequence shown here is derived from an EMBL/GenBank/DDBJ whole genome shotgun (WGS) entry which is preliminary data.</text>
</comment>
<dbReference type="EMBL" id="JABAFY010000033">
    <property type="protein sequence ID" value="NME52618.1"/>
    <property type="molecule type" value="Genomic_DNA"/>
</dbReference>
<feature type="signal peptide" evidence="1">
    <location>
        <begin position="1"/>
        <end position="23"/>
    </location>
</feature>
<dbReference type="AlphaFoldDB" id="A0A848CE72"/>
<name>A0A848CE72_9BACT</name>
<dbReference type="Proteomes" id="UP000522333">
    <property type="component" value="Unassembled WGS sequence"/>
</dbReference>